<evidence type="ECO:0000313" key="2">
    <source>
        <dbReference type="EMBL" id="MFG6432259.1"/>
    </source>
</evidence>
<feature type="region of interest" description="Disordered" evidence="1">
    <location>
        <begin position="27"/>
        <end position="77"/>
    </location>
</feature>
<dbReference type="EMBL" id="JBIGHV010000008">
    <property type="protein sequence ID" value="MFG6432259.1"/>
    <property type="molecule type" value="Genomic_DNA"/>
</dbReference>
<feature type="compositionally biased region" description="Low complexity" evidence="1">
    <location>
        <begin position="53"/>
        <end position="72"/>
    </location>
</feature>
<accession>A0ABW7F6K9</accession>
<evidence type="ECO:0000313" key="3">
    <source>
        <dbReference type="Proteomes" id="UP001606210"/>
    </source>
</evidence>
<comment type="caution">
    <text evidence="2">The sequence shown here is derived from an EMBL/GenBank/DDBJ whole genome shotgun (WGS) entry which is preliminary data.</text>
</comment>
<proteinExistence type="predicted"/>
<organism evidence="2 3">
    <name type="scientific">Pelomonas parva</name>
    <dbReference type="NCBI Taxonomy" id="3299032"/>
    <lineage>
        <taxon>Bacteria</taxon>
        <taxon>Pseudomonadati</taxon>
        <taxon>Pseudomonadota</taxon>
        <taxon>Betaproteobacteria</taxon>
        <taxon>Burkholderiales</taxon>
        <taxon>Sphaerotilaceae</taxon>
        <taxon>Roseateles</taxon>
    </lineage>
</organism>
<name>A0ABW7F6K9_9BURK</name>
<evidence type="ECO:0000256" key="1">
    <source>
        <dbReference type="SAM" id="MobiDB-lite"/>
    </source>
</evidence>
<gene>
    <name evidence="2" type="ORF">ACG00Y_20230</name>
</gene>
<sequence>MTLKRLLFLLVGLCVLALAVKWQRDDVPPEQASPSPAPVAQVPPASSPPLAPPVEAARPNAAASAVAESRPPMDASRLQREIQMAVSSQERGKAGEAARHILRCLDAEGWAAAFPHGSVDRSKFERDWVAAKERMLPACQAVDAASRAQLVPLLRRSVSEGDKGAAAKLALAMVREFKPAAEPAVMAALRRDAWDCDQQSVSRLFFLAHQHAQILTPNELGALRAQWFEQVRVEHEAALRKSLDGAQLKAAMAGMQAGLEPPPGADTTEVARMAADIQSRCKTER</sequence>
<feature type="compositionally biased region" description="Low complexity" evidence="1">
    <location>
        <begin position="29"/>
        <end position="44"/>
    </location>
</feature>
<dbReference type="RefSeq" id="WP_394481983.1">
    <property type="nucleotide sequence ID" value="NZ_JBIGHV010000008.1"/>
</dbReference>
<protein>
    <submittedName>
        <fullName evidence="2">Uncharacterized protein</fullName>
    </submittedName>
</protein>
<reference evidence="2 3" key="1">
    <citation type="submission" date="2024-08" db="EMBL/GenBank/DDBJ databases">
        <authorList>
            <person name="Lu H."/>
        </authorList>
    </citation>
    <scope>NUCLEOTIDE SEQUENCE [LARGE SCALE GENOMIC DNA]</scope>
    <source>
        <strain evidence="2 3">LYH14W</strain>
    </source>
</reference>
<keyword evidence="3" id="KW-1185">Reference proteome</keyword>
<dbReference type="Proteomes" id="UP001606210">
    <property type="component" value="Unassembled WGS sequence"/>
</dbReference>